<protein>
    <submittedName>
        <fullName evidence="1">Uncharacterized protein</fullName>
    </submittedName>
</protein>
<name>A0A2H6BLE5_MICAE</name>
<gene>
    <name evidence="1" type="ORF">BGM30_00990</name>
</gene>
<dbReference type="EMBL" id="BEYQ01000001">
    <property type="protein sequence ID" value="GBD51006.1"/>
    <property type="molecule type" value="Genomic_DNA"/>
</dbReference>
<evidence type="ECO:0000313" key="1">
    <source>
        <dbReference type="EMBL" id="GBD51006.1"/>
    </source>
</evidence>
<proteinExistence type="predicted"/>
<organism evidence="1 2">
    <name type="scientific">Microcystis aeruginosa NIES-298</name>
    <dbReference type="NCBI Taxonomy" id="449468"/>
    <lineage>
        <taxon>Bacteria</taxon>
        <taxon>Bacillati</taxon>
        <taxon>Cyanobacteriota</taxon>
        <taxon>Cyanophyceae</taxon>
        <taxon>Oscillatoriophycideae</taxon>
        <taxon>Chroococcales</taxon>
        <taxon>Microcystaceae</taxon>
        <taxon>Microcystis</taxon>
    </lineage>
</organism>
<dbReference type="Proteomes" id="UP000236321">
    <property type="component" value="Unassembled WGS sequence"/>
</dbReference>
<dbReference type="AlphaFoldDB" id="A0A2H6BLE5"/>
<reference evidence="2" key="1">
    <citation type="submission" date="2017-12" db="EMBL/GenBank/DDBJ databases">
        <title>Improved Draft Genome Sequence of Microcystis aeruginosa NIES-298, a Microcystin-Producing Cyanobacterium from Lake Kasumigaura, Japan.</title>
        <authorList>
            <person name="Yamaguchi H."/>
            <person name="Suzuki S."/>
            <person name="Kawachi M."/>
        </authorList>
    </citation>
    <scope>NUCLEOTIDE SEQUENCE [LARGE SCALE GENOMIC DNA]</scope>
    <source>
        <strain evidence="2">NIES-298</strain>
    </source>
</reference>
<dbReference type="RefSeq" id="WP_133158909.1">
    <property type="nucleotide sequence ID" value="NZ_BEIU01000002.1"/>
</dbReference>
<evidence type="ECO:0000313" key="2">
    <source>
        <dbReference type="Proteomes" id="UP000236321"/>
    </source>
</evidence>
<sequence>MFTTSTLKFTTKLIFGLIFILIASPSFAGLRQTSKDGNLTIQTGDHCSTKQPSGSYKFKNGKAGTLTPIDCDLAGGDYFYDKFIDTKGKERCYGRLSTFWGYKTITIWEFQGAVSGYPCSQVGSKIEIEMNNGQ</sequence>
<comment type="caution">
    <text evidence="1">The sequence shown here is derived from an EMBL/GenBank/DDBJ whole genome shotgun (WGS) entry which is preliminary data.</text>
</comment>
<accession>A0A2H6BLE5</accession>